<dbReference type="InterPro" id="IPR036514">
    <property type="entry name" value="SGNH_hydro_sf"/>
</dbReference>
<sequence>MKKILVFLVGIIIVFLVLEISLVTLSFFSVLKRDNHRVDDNNKVVYCLGDSFTYGAGVPAEKSYPAQLDRRLREKGYRVYNFGILAANTTKVLNKFEKELKNTGNPDIITLMVGEANQWNLDGYKKKSSSRLIAFKQFLNRFRTVRLFTLLKKYYIEKKEGIESLYEPDRADNDIVYFGNMKILNRNKYDSLFFKLKEKSGDIIEVKDSISLDEVLEKKRKLSNLYFNIYYGDINSIIPLDENELENTPVDEIIARTIKAIYINDLNIAFRNMEFLLNNADIRKEFYAISYYLFKEKDRREFLYNIGKENIDIKGSLEENTKSLKNNIITLFDKYSNPIAYQEYIKVFSQIFNEKIDEKNRSFKETFFISVYNMVIRSSFSDQDYIISIKDLITNIMDDFPEYYVECIEILNNLLNNLYMREQIRNGKYKSLFELYDKLIKNTEIDENIYYYMTRIDLFRFLNTNNENYLESSFEKFFKLPKEQQQFFYHGKANTKEATEKFYQFLSKRHIYELTKDKELLKEISLFYMEVAESLVLDYKYDKSIELFDYSIEASKDSSMTDWEKAWIYIRKNVFEDKAQRKDIDNKKTFDIILKALKKDPDNDFKRVFLMEKYRRLKNKNNIDEDAKKYISEFSDFVEEKDDDKQDDMIKNWIISDLNRIIDICRERQIRIIMIGYPHFDNVILKDVAEENDIEYIDLYNYFQPLYERDGIRPYLLGDTHLSILGNERLADLLERDILDD</sequence>
<comment type="caution">
    <text evidence="2">The sequence shown here is derived from an EMBL/GenBank/DDBJ whole genome shotgun (WGS) entry which is preliminary data.</text>
</comment>
<evidence type="ECO:0000256" key="1">
    <source>
        <dbReference type="SAM" id="Phobius"/>
    </source>
</evidence>
<keyword evidence="1" id="KW-1133">Transmembrane helix</keyword>
<proteinExistence type="predicted"/>
<evidence type="ECO:0008006" key="4">
    <source>
        <dbReference type="Google" id="ProtNLM"/>
    </source>
</evidence>
<keyword evidence="1" id="KW-0812">Transmembrane</keyword>
<dbReference type="AlphaFoldDB" id="A0A2N5ZAD1"/>
<reference evidence="2 3" key="1">
    <citation type="submission" date="2017-11" db="EMBL/GenBank/DDBJ databases">
        <title>Genome-resolved metagenomics identifies genetic mobility, metabolic interactions, and unexpected diversity in perchlorate-reducing communities.</title>
        <authorList>
            <person name="Barnum T.P."/>
            <person name="Figueroa I.A."/>
            <person name="Carlstrom C.I."/>
            <person name="Lucas L.N."/>
            <person name="Engelbrektson A.L."/>
            <person name="Coates J.D."/>
        </authorList>
    </citation>
    <scope>NUCLEOTIDE SEQUENCE [LARGE SCALE GENOMIC DNA]</scope>
    <source>
        <strain evidence="2">BM706</strain>
    </source>
</reference>
<dbReference type="Gene3D" id="3.40.50.1110">
    <property type="entry name" value="SGNH hydrolase"/>
    <property type="match status" value="2"/>
</dbReference>
<evidence type="ECO:0000313" key="2">
    <source>
        <dbReference type="EMBL" id="PLX15569.1"/>
    </source>
</evidence>
<feature type="transmembrane region" description="Helical" evidence="1">
    <location>
        <begin position="7"/>
        <end position="31"/>
    </location>
</feature>
<protein>
    <recommendedName>
        <fullName evidence="4">SGNH hydrolase-type esterase domain-containing protein</fullName>
    </recommendedName>
</protein>
<accession>A0A2N5ZAD1</accession>
<gene>
    <name evidence="2" type="ORF">C0601_12580</name>
</gene>
<organism evidence="2 3">
    <name type="scientific">Muiribacterium halophilum</name>
    <dbReference type="NCBI Taxonomy" id="2053465"/>
    <lineage>
        <taxon>Bacteria</taxon>
        <taxon>Candidatus Muiribacteriota</taxon>
        <taxon>Candidatus Muiribacteriia</taxon>
        <taxon>Candidatus Muiribacteriales</taxon>
        <taxon>Candidatus Muiribacteriaceae</taxon>
        <taxon>Candidatus Muiribacterium</taxon>
    </lineage>
</organism>
<evidence type="ECO:0000313" key="3">
    <source>
        <dbReference type="Proteomes" id="UP000234857"/>
    </source>
</evidence>
<keyword evidence="1" id="KW-0472">Membrane</keyword>
<dbReference type="SUPFAM" id="SSF52266">
    <property type="entry name" value="SGNH hydrolase"/>
    <property type="match status" value="2"/>
</dbReference>
<dbReference type="Proteomes" id="UP000234857">
    <property type="component" value="Unassembled WGS sequence"/>
</dbReference>
<dbReference type="EMBL" id="PKTG01000136">
    <property type="protein sequence ID" value="PLX15569.1"/>
    <property type="molecule type" value="Genomic_DNA"/>
</dbReference>
<name>A0A2N5ZAD1_MUIH1</name>